<keyword evidence="1" id="KW-0479">Metal-binding</keyword>
<dbReference type="PANTHER" id="PTHR10587">
    <property type="entry name" value="GLYCOSYL TRANSFERASE-RELATED"/>
    <property type="match status" value="1"/>
</dbReference>
<keyword evidence="7" id="KW-1185">Reference proteome</keyword>
<dbReference type="GO" id="GO:0016020">
    <property type="term" value="C:membrane"/>
    <property type="evidence" value="ECO:0007669"/>
    <property type="project" value="TreeGrafter"/>
</dbReference>
<proteinExistence type="predicted"/>
<dbReference type="GO" id="GO:0046872">
    <property type="term" value="F:metal ion binding"/>
    <property type="evidence" value="ECO:0007669"/>
    <property type="project" value="UniProtKB-KW"/>
</dbReference>
<dbReference type="InterPro" id="IPR011330">
    <property type="entry name" value="Glyco_hydro/deAcase_b/a-brl"/>
</dbReference>
<feature type="domain" description="NodB homology" evidence="5">
    <location>
        <begin position="65"/>
        <end position="241"/>
    </location>
</feature>
<evidence type="ECO:0000313" key="7">
    <source>
        <dbReference type="Proteomes" id="UP000262882"/>
    </source>
</evidence>
<name>A0A372G9E2_9ACTN</name>
<reference evidence="6 7" key="1">
    <citation type="submission" date="2018-08" db="EMBL/GenBank/DDBJ databases">
        <title>Actinomadura spongicola sp. nov., isolated from marine sponge Leucetta chagosensis.</title>
        <authorList>
            <person name="Li L."/>
            <person name="Lin H.W."/>
        </authorList>
    </citation>
    <scope>NUCLEOTIDE SEQUENCE [LARGE SCALE GENOMIC DNA]</scope>
    <source>
        <strain evidence="6 7">LHW52907</strain>
    </source>
</reference>
<dbReference type="InterPro" id="IPR002509">
    <property type="entry name" value="NODB_dom"/>
</dbReference>
<dbReference type="AlphaFoldDB" id="A0A372G9E2"/>
<sequence length="269" mass="29141">MDGPNVVRRGAAAVLAAAICGWLSTLGQSAAPVELLAATRSEDPPPKPAPKPKPKPPPPDCARAKCVALTFDDGPAESTSELLDILAARKVKATFFLIGENVAKHPDLVRREHEAGHELADHSYTHADLGAASKEDVRSELTKTQDAIRRASGVTPVLLRPPYGSTSERLAGITRRMGLAQVMWSVDPLDWEHRDTGDVERRVLKAVKPGDIVLMHDIHRTTVRAVPKIIDRLAAEGYVFVTVTELFGGRLEPGQEFVRRNSGEPQGLP</sequence>
<comment type="caution">
    <text evidence="6">The sequence shown here is derived from an EMBL/GenBank/DDBJ whole genome shotgun (WGS) entry which is preliminary data.</text>
</comment>
<dbReference type="CDD" id="cd10917">
    <property type="entry name" value="CE4_NodB_like_6s_7s"/>
    <property type="match status" value="1"/>
</dbReference>
<protein>
    <submittedName>
        <fullName evidence="6">Polysaccharide deacetylase family protein</fullName>
    </submittedName>
</protein>
<keyword evidence="2" id="KW-0378">Hydrolase</keyword>
<dbReference type="EMBL" id="QVNQ01000012">
    <property type="protein sequence ID" value="RFS81739.1"/>
    <property type="molecule type" value="Genomic_DNA"/>
</dbReference>
<evidence type="ECO:0000256" key="3">
    <source>
        <dbReference type="SAM" id="MobiDB-lite"/>
    </source>
</evidence>
<feature type="compositionally biased region" description="Pro residues" evidence="3">
    <location>
        <begin position="46"/>
        <end position="60"/>
    </location>
</feature>
<evidence type="ECO:0000256" key="1">
    <source>
        <dbReference type="ARBA" id="ARBA00022723"/>
    </source>
</evidence>
<dbReference type="Pfam" id="PF01522">
    <property type="entry name" value="Polysacc_deac_1"/>
    <property type="match status" value="1"/>
</dbReference>
<dbReference type="PROSITE" id="PS51677">
    <property type="entry name" value="NODB"/>
    <property type="match status" value="1"/>
</dbReference>
<dbReference type="OrthoDB" id="3521160at2"/>
<feature type="signal peptide" evidence="4">
    <location>
        <begin position="1"/>
        <end position="30"/>
    </location>
</feature>
<dbReference type="SUPFAM" id="SSF88713">
    <property type="entry name" value="Glycoside hydrolase/deacetylase"/>
    <property type="match status" value="1"/>
</dbReference>
<dbReference type="Gene3D" id="3.20.20.370">
    <property type="entry name" value="Glycoside hydrolase/deacetylase"/>
    <property type="match status" value="1"/>
</dbReference>
<evidence type="ECO:0000256" key="4">
    <source>
        <dbReference type="SAM" id="SignalP"/>
    </source>
</evidence>
<organism evidence="6 7">
    <name type="scientific">Actinomadura spongiicola</name>
    <dbReference type="NCBI Taxonomy" id="2303421"/>
    <lineage>
        <taxon>Bacteria</taxon>
        <taxon>Bacillati</taxon>
        <taxon>Actinomycetota</taxon>
        <taxon>Actinomycetes</taxon>
        <taxon>Streptosporangiales</taxon>
        <taxon>Thermomonosporaceae</taxon>
        <taxon>Actinomadura</taxon>
    </lineage>
</organism>
<dbReference type="Proteomes" id="UP000262882">
    <property type="component" value="Unassembled WGS sequence"/>
</dbReference>
<dbReference type="GO" id="GO:0005975">
    <property type="term" value="P:carbohydrate metabolic process"/>
    <property type="evidence" value="ECO:0007669"/>
    <property type="project" value="InterPro"/>
</dbReference>
<dbReference type="InterPro" id="IPR050248">
    <property type="entry name" value="Polysacc_deacetylase_ArnD"/>
</dbReference>
<gene>
    <name evidence="6" type="ORF">D0T12_30325</name>
</gene>
<evidence type="ECO:0000256" key="2">
    <source>
        <dbReference type="ARBA" id="ARBA00022801"/>
    </source>
</evidence>
<feature type="chain" id="PRO_5016598040" evidence="4">
    <location>
        <begin position="31"/>
        <end position="269"/>
    </location>
</feature>
<evidence type="ECO:0000313" key="6">
    <source>
        <dbReference type="EMBL" id="RFS81739.1"/>
    </source>
</evidence>
<feature type="region of interest" description="Disordered" evidence="3">
    <location>
        <begin position="38"/>
        <end position="61"/>
    </location>
</feature>
<accession>A0A372G9E2</accession>
<dbReference type="PANTHER" id="PTHR10587:SF133">
    <property type="entry name" value="CHITIN DEACETYLASE 1-RELATED"/>
    <property type="match status" value="1"/>
</dbReference>
<keyword evidence="4" id="KW-0732">Signal</keyword>
<evidence type="ECO:0000259" key="5">
    <source>
        <dbReference type="PROSITE" id="PS51677"/>
    </source>
</evidence>
<dbReference type="GO" id="GO:0016810">
    <property type="term" value="F:hydrolase activity, acting on carbon-nitrogen (but not peptide) bonds"/>
    <property type="evidence" value="ECO:0007669"/>
    <property type="project" value="InterPro"/>
</dbReference>